<dbReference type="PANTHER" id="PTHR46323:SF2">
    <property type="entry name" value="BETA-GALACTOSIDASE"/>
    <property type="match status" value="1"/>
</dbReference>
<dbReference type="InterPro" id="IPR032312">
    <property type="entry name" value="LacZ_4"/>
</dbReference>
<comment type="caution">
    <text evidence="10">The sequence shown here is derived from an EMBL/GenBank/DDBJ whole genome shotgun (WGS) entry which is preliminary data.</text>
</comment>
<reference evidence="11" key="1">
    <citation type="journal article" date="2019" name="Int. J. Syst. Evol. Microbiol.">
        <title>The Global Catalogue of Microorganisms (GCM) 10K type strain sequencing project: providing services to taxonomists for standard genome sequencing and annotation.</title>
        <authorList>
            <consortium name="The Broad Institute Genomics Platform"/>
            <consortium name="The Broad Institute Genome Sequencing Center for Infectious Disease"/>
            <person name="Wu L."/>
            <person name="Ma J."/>
        </authorList>
    </citation>
    <scope>NUCLEOTIDE SEQUENCE [LARGE SCALE GENOMIC DNA]</scope>
    <source>
        <strain evidence="11">CGMCC 1.15277</strain>
    </source>
</reference>
<dbReference type="EMBL" id="JBHSUA010000019">
    <property type="protein sequence ID" value="MFC6397232.1"/>
    <property type="molecule type" value="Genomic_DNA"/>
</dbReference>
<dbReference type="InterPro" id="IPR006103">
    <property type="entry name" value="Glyco_hydro_2_cat"/>
</dbReference>
<dbReference type="Pfam" id="PF02929">
    <property type="entry name" value="Bgal_small_N"/>
    <property type="match status" value="1"/>
</dbReference>
<gene>
    <name evidence="10" type="ORF">ACFP57_09605</name>
</gene>
<dbReference type="SUPFAM" id="SSF49303">
    <property type="entry name" value="beta-Galactosidase/glucuronidase domain"/>
    <property type="match status" value="2"/>
</dbReference>
<protein>
    <recommendedName>
        <fullName evidence="4 8">Beta-galactosidase</fullName>
        <ecNumber evidence="3 8">3.2.1.23</ecNumber>
    </recommendedName>
    <alternativeName>
        <fullName evidence="7 8">Lactase</fullName>
    </alternativeName>
</protein>
<evidence type="ECO:0000256" key="3">
    <source>
        <dbReference type="ARBA" id="ARBA00012756"/>
    </source>
</evidence>
<dbReference type="Gene3D" id="2.60.120.260">
    <property type="entry name" value="Galactose-binding domain-like"/>
    <property type="match status" value="1"/>
</dbReference>
<evidence type="ECO:0000256" key="2">
    <source>
        <dbReference type="ARBA" id="ARBA00007401"/>
    </source>
</evidence>
<dbReference type="SUPFAM" id="SSF51445">
    <property type="entry name" value="(Trans)glycosidases"/>
    <property type="match status" value="1"/>
</dbReference>
<organism evidence="10 11">
    <name type="scientific">Luteococcus sanguinis</name>
    <dbReference type="NCBI Taxonomy" id="174038"/>
    <lineage>
        <taxon>Bacteria</taxon>
        <taxon>Bacillati</taxon>
        <taxon>Actinomycetota</taxon>
        <taxon>Actinomycetes</taxon>
        <taxon>Propionibacteriales</taxon>
        <taxon>Propionibacteriaceae</taxon>
        <taxon>Luteococcus</taxon>
    </lineage>
</organism>
<dbReference type="InterPro" id="IPR004199">
    <property type="entry name" value="B-gal_small/dom_5"/>
</dbReference>
<dbReference type="SMART" id="SM01038">
    <property type="entry name" value="Bgal_small_N"/>
    <property type="match status" value="1"/>
</dbReference>
<dbReference type="InterPro" id="IPR006101">
    <property type="entry name" value="Glyco_hydro_2"/>
</dbReference>
<dbReference type="EC" id="3.2.1.23" evidence="3 8"/>
<dbReference type="InterPro" id="IPR014718">
    <property type="entry name" value="GH-type_carb-bd"/>
</dbReference>
<dbReference type="Pfam" id="PF16353">
    <property type="entry name" value="LacZ_4"/>
    <property type="match status" value="1"/>
</dbReference>
<proteinExistence type="inferred from homology"/>
<keyword evidence="6 8" id="KW-0326">Glycosidase</keyword>
<dbReference type="RefSeq" id="WP_343886476.1">
    <property type="nucleotide sequence ID" value="NZ_BAAAKI010000016.1"/>
</dbReference>
<evidence type="ECO:0000313" key="11">
    <source>
        <dbReference type="Proteomes" id="UP001596266"/>
    </source>
</evidence>
<name>A0ABW1X4Z2_9ACTN</name>
<dbReference type="Pfam" id="PF02836">
    <property type="entry name" value="Glyco_hydro_2_C"/>
    <property type="match status" value="1"/>
</dbReference>
<evidence type="ECO:0000259" key="9">
    <source>
        <dbReference type="SMART" id="SM01038"/>
    </source>
</evidence>
<dbReference type="Gene3D" id="3.20.20.80">
    <property type="entry name" value="Glycosidases"/>
    <property type="match status" value="1"/>
</dbReference>
<dbReference type="PRINTS" id="PR00132">
    <property type="entry name" value="GLHYDRLASE2"/>
</dbReference>
<evidence type="ECO:0000256" key="7">
    <source>
        <dbReference type="ARBA" id="ARBA00032230"/>
    </source>
</evidence>
<dbReference type="Pfam" id="PF02837">
    <property type="entry name" value="Glyco_hydro_2_N"/>
    <property type="match status" value="1"/>
</dbReference>
<evidence type="ECO:0000256" key="1">
    <source>
        <dbReference type="ARBA" id="ARBA00001412"/>
    </source>
</evidence>
<dbReference type="InterPro" id="IPR008979">
    <property type="entry name" value="Galactose-bd-like_sf"/>
</dbReference>
<dbReference type="InterPro" id="IPR023230">
    <property type="entry name" value="Glyco_hydro_2_CS"/>
</dbReference>
<dbReference type="PROSITE" id="PS00719">
    <property type="entry name" value="GLYCOSYL_HYDROL_F2_1"/>
    <property type="match status" value="1"/>
</dbReference>
<dbReference type="InterPro" id="IPR006104">
    <property type="entry name" value="Glyco_hydro_2_N"/>
</dbReference>
<dbReference type="InterPro" id="IPR017853">
    <property type="entry name" value="GH"/>
</dbReference>
<keyword evidence="5 8" id="KW-0378">Hydrolase</keyword>
<dbReference type="InterPro" id="IPR036156">
    <property type="entry name" value="Beta-gal/glucu_dom_sf"/>
</dbReference>
<sequence length="1005" mass="112240">MTQPTFDTSLLDDPTKFAENRMPAHSDHRWFASEQELATGASSYEQCLNGSWKFHYAKNPAGTIAGFEATDFDASGWDDIAVPGHIQLQGYDRPQYVNVQYPWDGHEQLEPGEVPQRFNPVASYLTRFTLDHPVAEGERVSITFHGAESALSVWLNGRWIGYACDTFTPSEFDLTDALVEGENVLAAQVFKFSAASWIEDQDFYRFSGLFRDVVLRRRPATHVEDVRVRSELDDDLARAVVSCRLQVVGDGQVSVRVVDGPELERGDDGTFTAEITDPRLWSPESPELYQLRIEIDGEETDGEVIAQAFGIRRFAIEGGVLKLNGQRVVFKGVNRHDFGLNGRVITRAEAEADIVLMKQNNINSLRTSHYPNNSFVYELCDQYGLMVIDEMNMESHGVWDKLWRENLPVEQALPGDRAEWLPALIDRADSMVQRDKNHPSIVIWSCGNESFGGGNIAKLADHFRELDTRPVHYEGVHHDPRYPDSTDIVSQMYTSAAAVEEQLRQHRDKPFILCEYAHAMGNSFGAVDKYIDLAYRDELFQGAFIWDFADQAIALTDRFGKPYFGYGGDCGEAPHDGEFCGNGIVFADHTPSPKLAEVKKLYQGLVVTVGDAEFTVDNRLLFTSSDAYDCRVTIARQGVVVARSSIGTVVAPGERASYPLPELPTEPGEYTVDVSFHLRTDEKWAPAGHEVAFGQAVVRVGEAPVRPSAPAPEVVHGIHNVGVRGEHFTALFSKLHGGLVSYRFGMTRDGGHEMLRQVPRPNFWHAPTSNERGWQMPARDGQWLLASQYPTLAPEVAQPEVEQADDRVRLSYRYLLPTTPQSTCQVSYLVSGDGRIEVTLEVEPGEGLPDMPEFGMLLATQPEFNRLEFYGEGPDECYVDRRAGARLGVWSGLVEDQLTPYLRPQEAGSHTGVRWATVTDARGRGLRLECADTMEFSAMPWTPVEVESALHHVDLPPHQRTILRPALMRRGVGGDDSWGAMTHPEYCLPTGEKLTFTFSFQGLLG</sequence>
<dbReference type="SUPFAM" id="SSF49785">
    <property type="entry name" value="Galactose-binding domain-like"/>
    <property type="match status" value="1"/>
</dbReference>
<keyword evidence="11" id="KW-1185">Reference proteome</keyword>
<dbReference type="PANTHER" id="PTHR46323">
    <property type="entry name" value="BETA-GALACTOSIDASE"/>
    <property type="match status" value="1"/>
</dbReference>
<evidence type="ECO:0000313" key="10">
    <source>
        <dbReference type="EMBL" id="MFC6397232.1"/>
    </source>
</evidence>
<dbReference type="SUPFAM" id="SSF74650">
    <property type="entry name" value="Galactose mutarotase-like"/>
    <property type="match status" value="1"/>
</dbReference>
<dbReference type="GO" id="GO:0016787">
    <property type="term" value="F:hydrolase activity"/>
    <property type="evidence" value="ECO:0007669"/>
    <property type="project" value="UniProtKB-KW"/>
</dbReference>
<comment type="catalytic activity">
    <reaction evidence="1 8">
        <text>Hydrolysis of terminal non-reducing beta-D-galactose residues in beta-D-galactosides.</text>
        <dbReference type="EC" id="3.2.1.23"/>
    </reaction>
</comment>
<dbReference type="Gene3D" id="2.70.98.10">
    <property type="match status" value="1"/>
</dbReference>
<comment type="similarity">
    <text evidence="2 8">Belongs to the glycosyl hydrolase 2 family.</text>
</comment>
<dbReference type="InterPro" id="IPR006102">
    <property type="entry name" value="Ig-like_GH2"/>
</dbReference>
<dbReference type="InterPro" id="IPR050347">
    <property type="entry name" value="Bact_Beta-galactosidase"/>
</dbReference>
<dbReference type="Pfam" id="PF00703">
    <property type="entry name" value="Glyco_hydro_2"/>
    <property type="match status" value="1"/>
</dbReference>
<dbReference type="PROSITE" id="PS00608">
    <property type="entry name" value="GLYCOSYL_HYDROL_F2_2"/>
    <property type="match status" value="1"/>
</dbReference>
<dbReference type="InterPro" id="IPR013783">
    <property type="entry name" value="Ig-like_fold"/>
</dbReference>
<dbReference type="Proteomes" id="UP001596266">
    <property type="component" value="Unassembled WGS sequence"/>
</dbReference>
<evidence type="ECO:0000256" key="4">
    <source>
        <dbReference type="ARBA" id="ARBA00013303"/>
    </source>
</evidence>
<feature type="domain" description="Beta galactosidase small chain/" evidence="9">
    <location>
        <begin position="722"/>
        <end position="1001"/>
    </location>
</feature>
<evidence type="ECO:0000256" key="8">
    <source>
        <dbReference type="RuleBase" id="RU361154"/>
    </source>
</evidence>
<dbReference type="Gene3D" id="2.60.40.10">
    <property type="entry name" value="Immunoglobulins"/>
    <property type="match status" value="2"/>
</dbReference>
<accession>A0ABW1X4Z2</accession>
<evidence type="ECO:0000256" key="5">
    <source>
        <dbReference type="ARBA" id="ARBA00022801"/>
    </source>
</evidence>
<dbReference type="InterPro" id="IPR011013">
    <property type="entry name" value="Gal_mutarotase_sf_dom"/>
</dbReference>
<dbReference type="InterPro" id="IPR023232">
    <property type="entry name" value="Glyco_hydro_2_AS"/>
</dbReference>
<evidence type="ECO:0000256" key="6">
    <source>
        <dbReference type="ARBA" id="ARBA00023295"/>
    </source>
</evidence>